<protein>
    <submittedName>
        <fullName evidence="2">Uncharacterized protein</fullName>
    </submittedName>
</protein>
<evidence type="ECO:0000256" key="1">
    <source>
        <dbReference type="SAM" id="MobiDB-lite"/>
    </source>
</evidence>
<organism evidence="2 3">
    <name type="scientific">Stentor coeruleus</name>
    <dbReference type="NCBI Taxonomy" id="5963"/>
    <lineage>
        <taxon>Eukaryota</taxon>
        <taxon>Sar</taxon>
        <taxon>Alveolata</taxon>
        <taxon>Ciliophora</taxon>
        <taxon>Postciliodesmatophora</taxon>
        <taxon>Heterotrichea</taxon>
        <taxon>Heterotrichida</taxon>
        <taxon>Stentoridae</taxon>
        <taxon>Stentor</taxon>
    </lineage>
</organism>
<evidence type="ECO:0000313" key="3">
    <source>
        <dbReference type="Proteomes" id="UP000187209"/>
    </source>
</evidence>
<feature type="compositionally biased region" description="Basic and acidic residues" evidence="1">
    <location>
        <begin position="74"/>
        <end position="83"/>
    </location>
</feature>
<feature type="compositionally biased region" description="Polar residues" evidence="1">
    <location>
        <begin position="33"/>
        <end position="44"/>
    </location>
</feature>
<name>A0A1R2ATH7_9CILI</name>
<proteinExistence type="predicted"/>
<comment type="caution">
    <text evidence="2">The sequence shown here is derived from an EMBL/GenBank/DDBJ whole genome shotgun (WGS) entry which is preliminary data.</text>
</comment>
<gene>
    <name evidence="2" type="ORF">SteCoe_34959</name>
</gene>
<reference evidence="2 3" key="1">
    <citation type="submission" date="2016-11" db="EMBL/GenBank/DDBJ databases">
        <title>The macronuclear genome of Stentor coeruleus: a giant cell with tiny introns.</title>
        <authorList>
            <person name="Slabodnick M."/>
            <person name="Ruby J.G."/>
            <person name="Reiff S.B."/>
            <person name="Swart E.C."/>
            <person name="Gosai S."/>
            <person name="Prabakaran S."/>
            <person name="Witkowska E."/>
            <person name="Larue G.E."/>
            <person name="Fisher S."/>
            <person name="Freeman R.M."/>
            <person name="Gunawardena J."/>
            <person name="Chu W."/>
            <person name="Stover N.A."/>
            <person name="Gregory B.D."/>
            <person name="Nowacki M."/>
            <person name="Derisi J."/>
            <person name="Roy S.W."/>
            <person name="Marshall W.F."/>
            <person name="Sood P."/>
        </authorList>
    </citation>
    <scope>NUCLEOTIDE SEQUENCE [LARGE SCALE GENOMIC DNA]</scope>
    <source>
        <strain evidence="2">WM001</strain>
    </source>
</reference>
<evidence type="ECO:0000313" key="2">
    <source>
        <dbReference type="EMBL" id="OMJ67782.1"/>
    </source>
</evidence>
<accession>A0A1R2ATH7</accession>
<feature type="region of interest" description="Disordered" evidence="1">
    <location>
        <begin position="61"/>
        <end position="87"/>
    </location>
</feature>
<dbReference type="EMBL" id="MPUH01001437">
    <property type="protein sequence ID" value="OMJ67782.1"/>
    <property type="molecule type" value="Genomic_DNA"/>
</dbReference>
<sequence length="185" mass="21343">MEARLEALISAYNVKPKKNLKKKKQTKDKPSVIKQSTSMNSINLSPKRPKLIRKIDTKAFKKQTHHSVQPSQRSESDLANRSHERLRHNTSLDEDLMKLETLTMKNSNARMDLISIQERMIQLGVNRNLNPILEIDEIYNEENPNFDSSVSLLMMRIKSKTRMKNIIRSLGTQENIGNSSEKLSN</sequence>
<dbReference type="AlphaFoldDB" id="A0A1R2ATH7"/>
<keyword evidence="3" id="KW-1185">Reference proteome</keyword>
<dbReference type="Proteomes" id="UP000187209">
    <property type="component" value="Unassembled WGS sequence"/>
</dbReference>
<feature type="region of interest" description="Disordered" evidence="1">
    <location>
        <begin position="18"/>
        <end position="48"/>
    </location>
</feature>